<dbReference type="Gramene" id="TraesJUL5B03G02923020.1">
    <property type="protein sequence ID" value="TraesJUL5B03G02923020.1.CDS1"/>
    <property type="gene ID" value="TraesJUL5B03G02923020"/>
</dbReference>
<dbReference type="Gramene" id="TraesSTA5B03G02893480.1">
    <property type="protein sequence ID" value="TraesSTA5B03G02893480.1.CDS1"/>
    <property type="gene ID" value="TraesSTA5B03G02893480"/>
</dbReference>
<dbReference type="Gramene" id="TraesMAC5B03G02901380.1">
    <property type="protein sequence ID" value="TraesMAC5B03G02901380.1.CDS1"/>
    <property type="gene ID" value="TraesMAC5B03G02901380"/>
</dbReference>
<dbReference type="Gramene" id="TraesROB_scaffold_010162_01G000300.1">
    <property type="protein sequence ID" value="TraesROB_scaffold_010162_01G000300.1"/>
    <property type="gene ID" value="TraesROB_scaffold_010162_01G000300"/>
</dbReference>
<dbReference type="Gramene" id="TraesWEE_scaffold_012457_01G000300.1">
    <property type="protein sequence ID" value="TraesWEE_scaffold_012457_01G000300.1"/>
    <property type="gene ID" value="TraesWEE_scaffold_012457_01G000300"/>
</dbReference>
<dbReference type="Gramene" id="TraesPARA_EIv1.0_1687450.1">
    <property type="protein sequence ID" value="TraesPARA_EIv1.0_1687450.1.CDS1"/>
    <property type="gene ID" value="TraesPARA_EIv1.0_1687450"/>
</dbReference>
<dbReference type="GeneID" id="123116251"/>
<dbReference type="Gramene" id="TraesCS5B02G231000.1">
    <property type="protein sequence ID" value="TraesCS5B02G231000.1.cds1"/>
    <property type="gene ID" value="TraesCS5B02G231000"/>
</dbReference>
<dbReference type="Gramene" id="TraesSYM7B03G04118920.1">
    <property type="protein sequence ID" value="TraesSYM7B03G04118920.1.CDS1"/>
    <property type="gene ID" value="TraesSYM7B03G04118920"/>
</dbReference>
<reference evidence="2" key="1">
    <citation type="submission" date="2018-08" db="EMBL/GenBank/DDBJ databases">
        <authorList>
            <person name="Rossello M."/>
        </authorList>
    </citation>
    <scope>NUCLEOTIDE SEQUENCE [LARGE SCALE GENOMIC DNA]</scope>
    <source>
        <strain evidence="2">cv. Chinese Spring</strain>
    </source>
</reference>
<keyword evidence="1" id="KW-0812">Transmembrane</keyword>
<dbReference type="Gramene" id="TraesCLE_scaffold_009164_01G000300.1">
    <property type="protein sequence ID" value="TraesCLE_scaffold_009164_01G000300.1"/>
    <property type="gene ID" value="TraesCLE_scaffold_009164_01G000300"/>
</dbReference>
<dbReference type="Gramene" id="TraesRN5B0100611800.1">
    <property type="protein sequence ID" value="TraesRN5B0100611800.1"/>
    <property type="gene ID" value="TraesRN5B0100611800"/>
</dbReference>
<gene>
    <name evidence="2" type="primary">LOC123116251</name>
</gene>
<protein>
    <submittedName>
        <fullName evidence="2">Uncharacterized protein</fullName>
    </submittedName>
</protein>
<feature type="transmembrane region" description="Helical" evidence="1">
    <location>
        <begin position="12"/>
        <end position="29"/>
    </location>
</feature>
<keyword evidence="1" id="KW-1133">Transmembrane helix</keyword>
<accession>A0A3B6LMW6</accession>
<dbReference type="Gramene" id="TraesNOR5B03G02928820.1">
    <property type="protein sequence ID" value="TraesNOR5B03G02928820.1.CDS1"/>
    <property type="gene ID" value="TraesNOR5B03G02928820"/>
</dbReference>
<keyword evidence="3" id="KW-1185">Reference proteome</keyword>
<dbReference type="OMA" id="YSFKTIR"/>
<dbReference type="AlphaFoldDB" id="A0A3B6LMW6"/>
<dbReference type="OrthoDB" id="999321at2759"/>
<dbReference type="RefSeq" id="XP_044393168.1">
    <property type="nucleotide sequence ID" value="XM_044537233.1"/>
</dbReference>
<proteinExistence type="predicted"/>
<reference evidence="2" key="2">
    <citation type="submission" date="2018-10" db="UniProtKB">
        <authorList>
            <consortium name="EnsemblPlants"/>
        </authorList>
    </citation>
    <scope>IDENTIFICATION</scope>
</reference>
<keyword evidence="1" id="KW-0472">Membrane</keyword>
<organism evidence="2">
    <name type="scientific">Triticum aestivum</name>
    <name type="common">Wheat</name>
    <dbReference type="NCBI Taxonomy" id="4565"/>
    <lineage>
        <taxon>Eukaryota</taxon>
        <taxon>Viridiplantae</taxon>
        <taxon>Streptophyta</taxon>
        <taxon>Embryophyta</taxon>
        <taxon>Tracheophyta</taxon>
        <taxon>Spermatophyta</taxon>
        <taxon>Magnoliopsida</taxon>
        <taxon>Liliopsida</taxon>
        <taxon>Poales</taxon>
        <taxon>Poaceae</taxon>
        <taxon>BOP clade</taxon>
        <taxon>Pooideae</taxon>
        <taxon>Triticodae</taxon>
        <taxon>Triticeae</taxon>
        <taxon>Triticinae</taxon>
        <taxon>Triticum</taxon>
    </lineage>
</organism>
<dbReference type="Gramene" id="TraesJAG5B03G02899730.1">
    <property type="protein sequence ID" value="TraesJAG5B03G02899730.1.CDS1"/>
    <property type="gene ID" value="TraesJAG5B03G02899730"/>
</dbReference>
<evidence type="ECO:0000256" key="1">
    <source>
        <dbReference type="SAM" id="Phobius"/>
    </source>
</evidence>
<dbReference type="Gramene" id="TraesLAC5B03G02855680.1">
    <property type="protein sequence ID" value="TraesLAC5B03G02855680.1.CDS1"/>
    <property type="gene ID" value="TraesLAC5B03G02855680"/>
</dbReference>
<dbReference type="EnsemblPlants" id="TraesCS5B02G231000.1">
    <property type="protein sequence ID" value="TraesCS5B02G231000.1.cds1"/>
    <property type="gene ID" value="TraesCS5B02G231000"/>
</dbReference>
<dbReference type="PANTHER" id="PTHR34268">
    <property type="entry name" value="OS01G0321850 PROTEIN"/>
    <property type="match status" value="1"/>
</dbReference>
<evidence type="ECO:0000313" key="2">
    <source>
        <dbReference type="EnsemblPlants" id="TraesCS5B02G231000.1.cds1"/>
    </source>
</evidence>
<dbReference type="PaxDb" id="4565-Traes_5BL_88B51484A.1"/>
<dbReference type="Gramene" id="TraesCAD_scaffold_011835_01G000300.1">
    <property type="protein sequence ID" value="TraesCAD_scaffold_011835_01G000300.1"/>
    <property type="gene ID" value="TraesCAD_scaffold_011835_01G000300"/>
</dbReference>
<name>A0A3B6LMW6_WHEAT</name>
<dbReference type="Gramene" id="TraesLDM5B03G02904570.1">
    <property type="protein sequence ID" value="TraesLDM5B03G02904570.1.CDS1"/>
    <property type="gene ID" value="TraesLDM5B03G02904570"/>
</dbReference>
<dbReference type="Proteomes" id="UP000019116">
    <property type="component" value="Chromosome 5B"/>
</dbReference>
<dbReference type="PANTHER" id="PTHR34268:SF8">
    <property type="entry name" value="FAE DOMAIN-CONTAINING PROTEIN"/>
    <property type="match status" value="1"/>
</dbReference>
<sequence>MEFEMVSQHGALLKVGLFVLVQALVYLILAQSSSVFSTTKTLCLPPARSLSARRMVALLSDLPLDGEPSPRVGFVEPSSPVSVPVHAHQKKD</sequence>
<evidence type="ECO:0000313" key="3">
    <source>
        <dbReference type="Proteomes" id="UP000019116"/>
    </source>
</evidence>
<dbReference type="Gramene" id="TraesARI7B03G04222270.1">
    <property type="protein sequence ID" value="TraesARI7B03G04222270.1.CDS1"/>
    <property type="gene ID" value="TraesARI7B03G04222270"/>
</dbReference>
<dbReference type="Gramene" id="TraesCS5B03G0606500.1">
    <property type="protein sequence ID" value="TraesCS5B03G0606500.1.CDS1"/>
    <property type="gene ID" value="TraesCS5B03G0606500"/>
</dbReference>